<dbReference type="Proteomes" id="UP000039865">
    <property type="component" value="Unassembled WGS sequence"/>
</dbReference>
<gene>
    <name evidence="2" type="primary">Contig6035.g6457</name>
    <name evidence="2" type="ORF">STYLEM_18466</name>
</gene>
<evidence type="ECO:0000313" key="2">
    <source>
        <dbReference type="EMBL" id="CDW89334.1"/>
    </source>
</evidence>
<dbReference type="EMBL" id="CCKQ01017445">
    <property type="protein sequence ID" value="CDW89334.1"/>
    <property type="molecule type" value="Genomic_DNA"/>
</dbReference>
<keyword evidence="1" id="KW-1133">Transmembrane helix</keyword>
<feature type="transmembrane region" description="Helical" evidence="1">
    <location>
        <begin position="28"/>
        <end position="49"/>
    </location>
</feature>
<dbReference type="OrthoDB" id="296869at2759"/>
<dbReference type="InParanoid" id="A0A078B4C8"/>
<evidence type="ECO:0000256" key="1">
    <source>
        <dbReference type="SAM" id="Phobius"/>
    </source>
</evidence>
<keyword evidence="1" id="KW-0812">Transmembrane</keyword>
<sequence>MLQLIKKFDRNGEPISLNYKGKHQHQTVTGGLITLFQICGIIAFFFILLNRIIGKEKNI</sequence>
<dbReference type="AlphaFoldDB" id="A0A078B4C8"/>
<proteinExistence type="predicted"/>
<protein>
    <submittedName>
        <fullName evidence="2">Uncharacterized protein</fullName>
    </submittedName>
</protein>
<evidence type="ECO:0000313" key="3">
    <source>
        <dbReference type="Proteomes" id="UP000039865"/>
    </source>
</evidence>
<name>A0A078B4C8_STYLE</name>
<keyword evidence="1" id="KW-0472">Membrane</keyword>
<keyword evidence="3" id="KW-1185">Reference proteome</keyword>
<reference evidence="2 3" key="1">
    <citation type="submission" date="2014-06" db="EMBL/GenBank/DDBJ databases">
        <authorList>
            <person name="Swart Estienne"/>
        </authorList>
    </citation>
    <scope>NUCLEOTIDE SEQUENCE [LARGE SCALE GENOMIC DNA]</scope>
    <source>
        <strain evidence="2 3">130c</strain>
    </source>
</reference>
<organism evidence="2 3">
    <name type="scientific">Stylonychia lemnae</name>
    <name type="common">Ciliate</name>
    <dbReference type="NCBI Taxonomy" id="5949"/>
    <lineage>
        <taxon>Eukaryota</taxon>
        <taxon>Sar</taxon>
        <taxon>Alveolata</taxon>
        <taxon>Ciliophora</taxon>
        <taxon>Intramacronucleata</taxon>
        <taxon>Spirotrichea</taxon>
        <taxon>Stichotrichia</taxon>
        <taxon>Sporadotrichida</taxon>
        <taxon>Oxytrichidae</taxon>
        <taxon>Stylonychinae</taxon>
        <taxon>Stylonychia</taxon>
    </lineage>
</organism>
<accession>A0A078B4C8</accession>